<evidence type="ECO:0000256" key="1">
    <source>
        <dbReference type="ARBA" id="ARBA00004680"/>
    </source>
</evidence>
<evidence type="ECO:0000256" key="6">
    <source>
        <dbReference type="ARBA" id="ARBA00023235"/>
    </source>
</evidence>
<dbReference type="FunFam" id="3.20.20.70:FF:000016">
    <property type="entry name" value="Triosephosphate isomerase"/>
    <property type="match status" value="1"/>
</dbReference>
<accession>A0A5J6VKU0</accession>
<dbReference type="GO" id="GO:0006094">
    <property type="term" value="P:gluconeogenesis"/>
    <property type="evidence" value="ECO:0007669"/>
    <property type="project" value="UniProtKB-KW"/>
</dbReference>
<keyword evidence="4" id="KW-0963">Cytoplasm</keyword>
<dbReference type="NCBIfam" id="TIGR00419">
    <property type="entry name" value="tim"/>
    <property type="match status" value="1"/>
</dbReference>
<proteinExistence type="inferred from homology"/>
<keyword evidence="3" id="KW-0312">Gluconeogenesis</keyword>
<dbReference type="HAMAP" id="MF_00147_B">
    <property type="entry name" value="TIM_B"/>
    <property type="match status" value="1"/>
</dbReference>
<keyword evidence="5" id="KW-0324">Glycolysis</keyword>
<dbReference type="GO" id="GO:0046166">
    <property type="term" value="P:glyceraldehyde-3-phosphate biosynthetic process"/>
    <property type="evidence" value="ECO:0007669"/>
    <property type="project" value="TreeGrafter"/>
</dbReference>
<dbReference type="PANTHER" id="PTHR21139">
    <property type="entry name" value="TRIOSEPHOSPHATE ISOMERASE"/>
    <property type="match status" value="1"/>
</dbReference>
<dbReference type="GO" id="GO:0019563">
    <property type="term" value="P:glycerol catabolic process"/>
    <property type="evidence" value="ECO:0007669"/>
    <property type="project" value="TreeGrafter"/>
</dbReference>
<dbReference type="PANTHER" id="PTHR21139:SF42">
    <property type="entry name" value="TRIOSEPHOSPHATE ISOMERASE"/>
    <property type="match status" value="1"/>
</dbReference>
<sequence length="253" mass="29051">MTETLIVANWKMNGDKKCIKSLLKEWSNNIKNINLKRKRIIICPSYPYLNFVDNTLNQYNLPFSLGAQNCYEKKIGAFTGEVSPQMLVNLDVEYVILGHSERRQLFFETDMCILNKVKICLECGLKVIWCCGETLTQKEYSLTFKVLEYQLSYLQTILSDMEIKNVNNFIIAYEPVWAIGTGRSATTEDIYNVVSKIKNYIKKFNPIITDHIKILYGGSVKKNNVDDLKKINNIDGFLVGGASLTRDFINIIE</sequence>
<comment type="pathway">
    <text evidence="1">Carbohydrate degradation; glycolysis; D-glyceraldehyde 3-phosphate from glycerone phosphate: step 1/1.</text>
</comment>
<dbReference type="GO" id="GO:0006096">
    <property type="term" value="P:glycolytic process"/>
    <property type="evidence" value="ECO:0007669"/>
    <property type="project" value="UniProtKB-KW"/>
</dbReference>
<evidence type="ECO:0000256" key="3">
    <source>
        <dbReference type="ARBA" id="ARBA00022432"/>
    </source>
</evidence>
<name>A0A5J6VKU0_9VIRU</name>
<dbReference type="InterPro" id="IPR022896">
    <property type="entry name" value="TrioseP_Isoase_bac/euk"/>
</dbReference>
<dbReference type="PROSITE" id="PS51440">
    <property type="entry name" value="TIM_2"/>
    <property type="match status" value="1"/>
</dbReference>
<evidence type="ECO:0000256" key="4">
    <source>
        <dbReference type="ARBA" id="ARBA00022490"/>
    </source>
</evidence>
<dbReference type="CDD" id="cd00311">
    <property type="entry name" value="TIM"/>
    <property type="match status" value="1"/>
</dbReference>
<dbReference type="InterPro" id="IPR035990">
    <property type="entry name" value="TIM_sf"/>
</dbReference>
<evidence type="ECO:0000256" key="2">
    <source>
        <dbReference type="ARBA" id="ARBA00011940"/>
    </source>
</evidence>
<dbReference type="InterPro" id="IPR013785">
    <property type="entry name" value="Aldolase_TIM"/>
</dbReference>
<dbReference type="EMBL" id="MN448290">
    <property type="protein sequence ID" value="QFG74715.1"/>
    <property type="molecule type" value="Genomic_DNA"/>
</dbReference>
<dbReference type="GO" id="GO:0004807">
    <property type="term" value="F:triose-phosphate isomerase activity"/>
    <property type="evidence" value="ECO:0007669"/>
    <property type="project" value="UniProtKB-EC"/>
</dbReference>
<dbReference type="PROSITE" id="PS00171">
    <property type="entry name" value="TIM_1"/>
    <property type="match status" value="1"/>
</dbReference>
<evidence type="ECO:0000256" key="5">
    <source>
        <dbReference type="ARBA" id="ARBA00023152"/>
    </source>
</evidence>
<dbReference type="Gene3D" id="3.20.20.70">
    <property type="entry name" value="Aldolase class I"/>
    <property type="match status" value="1"/>
</dbReference>
<dbReference type="EC" id="5.3.1.1" evidence="2"/>
<dbReference type="InterPro" id="IPR020861">
    <property type="entry name" value="Triosephosphate_isomerase_AS"/>
</dbReference>
<dbReference type="Pfam" id="PF00121">
    <property type="entry name" value="TIM"/>
    <property type="match status" value="1"/>
</dbReference>
<dbReference type="SUPFAM" id="SSF51351">
    <property type="entry name" value="Triosephosphate isomerase (TIM)"/>
    <property type="match status" value="1"/>
</dbReference>
<organism evidence="7">
    <name type="scientific">Megaviridae environmental sample</name>
    <dbReference type="NCBI Taxonomy" id="1737588"/>
    <lineage>
        <taxon>Viruses</taxon>
        <taxon>Varidnaviria</taxon>
        <taxon>Bamfordvirae</taxon>
        <taxon>Nucleocytoviricota</taxon>
        <taxon>Megaviricetes</taxon>
        <taxon>Imitervirales</taxon>
        <taxon>Mimiviridae</taxon>
        <taxon>environmental samples</taxon>
    </lineage>
</organism>
<protein>
    <recommendedName>
        <fullName evidence="2">triose-phosphate isomerase</fullName>
        <ecNumber evidence="2">5.3.1.1</ecNumber>
    </recommendedName>
</protein>
<keyword evidence="6 7" id="KW-0413">Isomerase</keyword>
<dbReference type="InterPro" id="IPR000652">
    <property type="entry name" value="Triosephosphate_isomerase"/>
</dbReference>
<evidence type="ECO:0000313" key="7">
    <source>
        <dbReference type="EMBL" id="QFG74715.1"/>
    </source>
</evidence>
<reference evidence="7" key="1">
    <citation type="journal article" date="2019" name="Philos. Trans. R. Soc. Lond., B, Biol. Sci.">
        <title>Targeted metagenomic recovery of four divergent viruses reveals shared and distinctive characteristics of giant viruses of marine eukaryotes.</title>
        <authorList>
            <person name="Needham D.M."/>
            <person name="Poirier C."/>
            <person name="Hehenberger E."/>
            <person name="Jimenez V."/>
            <person name="Swalwell J.E."/>
            <person name="Santoro A.E."/>
            <person name="Worden A.Z."/>
        </authorList>
    </citation>
    <scope>NUCLEOTIDE SEQUENCE</scope>
    <source>
        <strain evidence="7">MPacV-611</strain>
    </source>
</reference>